<keyword evidence="4 10" id="KW-1133">Transmembrane helix</keyword>
<proteinExistence type="predicted"/>
<evidence type="ECO:0000256" key="10">
    <source>
        <dbReference type="SAM" id="Phobius"/>
    </source>
</evidence>
<evidence type="ECO:0000256" key="3">
    <source>
        <dbReference type="ARBA" id="ARBA00022692"/>
    </source>
</evidence>
<feature type="transmembrane region" description="Helical" evidence="10">
    <location>
        <begin position="169"/>
        <end position="192"/>
    </location>
</feature>
<keyword evidence="7" id="KW-0675">Receptor</keyword>
<feature type="transmembrane region" description="Helical" evidence="10">
    <location>
        <begin position="30"/>
        <end position="51"/>
    </location>
</feature>
<reference evidence="13 14" key="1">
    <citation type="submission" date="2020-07" db="EMBL/GenBank/DDBJ databases">
        <title>Pusillimonas sp. nov., isolated from poultry manure in Taiwan.</title>
        <authorList>
            <person name="Lin S.-Y."/>
            <person name="Tang Y.-S."/>
            <person name="Young C.-C."/>
        </authorList>
    </citation>
    <scope>NUCLEOTIDE SEQUENCE [LARGE SCALE GENOMIC DNA]</scope>
    <source>
        <strain evidence="13 14">CC-YST705</strain>
    </source>
</reference>
<dbReference type="InterPro" id="IPR015683">
    <property type="entry name" value="Ionotropic_Glu_rcpt"/>
</dbReference>
<sequence length="391" mass="42991">MPSPQSHTISKFEKVTHKGDIATELVGHRIITAPNFAILLAYVLLAFLAILPPPSNAQTQPLTIGVLASPPFVIGNDGKFTGLAIDLWEEIATKKGWEFEYQEYKTFRELIEATSSAQVDLAMTSLTITQQRALKVDFTQPWFDGGMRLMINTEQGTGFRGIIKGLAQAGFITAYAWIAFVIIFATALLTFFDRRFDKSFPVRWRDGVAESFYTVMSVVTSGRPPSRKNLFGWLGRIWQALWLVCGVAVLAFVTSSVTSVMTTLAITNQINSVDDLAGRTVAVLTGSVEEDYAREKGLAVRSYTSLNAAVAALTNDEVTAIIADAPVLEYYAHKNSELPVKVVGRIFEHDKYGFALPLHSPLSREVTLAVLGAVDNGRVEELKTRYFGANP</sequence>
<comment type="subcellular location">
    <subcellularLocation>
        <location evidence="1">Membrane</location>
        <topology evidence="1">Multi-pass membrane protein</topology>
    </subcellularLocation>
</comment>
<evidence type="ECO:0000256" key="4">
    <source>
        <dbReference type="ARBA" id="ARBA00022989"/>
    </source>
</evidence>
<gene>
    <name evidence="13" type="ORF">H0484_01260</name>
</gene>
<dbReference type="SMART" id="SM00062">
    <property type="entry name" value="PBPb"/>
    <property type="match status" value="1"/>
</dbReference>
<evidence type="ECO:0000256" key="6">
    <source>
        <dbReference type="ARBA" id="ARBA00023136"/>
    </source>
</evidence>
<evidence type="ECO:0000256" key="8">
    <source>
        <dbReference type="ARBA" id="ARBA00023180"/>
    </source>
</evidence>
<dbReference type="PANTHER" id="PTHR18966">
    <property type="entry name" value="IONOTROPIC GLUTAMATE RECEPTOR"/>
    <property type="match status" value="1"/>
</dbReference>
<feature type="transmembrane region" description="Helical" evidence="10">
    <location>
        <begin position="240"/>
        <end position="266"/>
    </location>
</feature>
<keyword evidence="6 10" id="KW-0472">Membrane</keyword>
<evidence type="ECO:0000259" key="12">
    <source>
        <dbReference type="SMART" id="SM00079"/>
    </source>
</evidence>
<evidence type="ECO:0000256" key="5">
    <source>
        <dbReference type="ARBA" id="ARBA00023065"/>
    </source>
</evidence>
<keyword evidence="8" id="KW-0325">Glycoprotein</keyword>
<keyword evidence="9" id="KW-0407">Ion channel</keyword>
<evidence type="ECO:0000256" key="9">
    <source>
        <dbReference type="ARBA" id="ARBA00023303"/>
    </source>
</evidence>
<comment type="caution">
    <text evidence="13">The sequence shown here is derived from an EMBL/GenBank/DDBJ whole genome shotgun (WGS) entry which is preliminary data.</text>
</comment>
<dbReference type="EMBL" id="JACDXW010000001">
    <property type="protein sequence ID" value="MCB5362384.1"/>
    <property type="molecule type" value="Genomic_DNA"/>
</dbReference>
<dbReference type="Proteomes" id="UP000776983">
    <property type="component" value="Unassembled WGS sequence"/>
</dbReference>
<evidence type="ECO:0000259" key="11">
    <source>
        <dbReference type="SMART" id="SM00062"/>
    </source>
</evidence>
<evidence type="ECO:0000313" key="14">
    <source>
        <dbReference type="Proteomes" id="UP000776983"/>
    </source>
</evidence>
<evidence type="ECO:0000256" key="1">
    <source>
        <dbReference type="ARBA" id="ARBA00004141"/>
    </source>
</evidence>
<keyword evidence="3 10" id="KW-0812">Transmembrane</keyword>
<dbReference type="SUPFAM" id="SSF53850">
    <property type="entry name" value="Periplasmic binding protein-like II"/>
    <property type="match status" value="1"/>
</dbReference>
<protein>
    <submittedName>
        <fullName evidence="13">Transporter substrate-binding domain-containing protein</fullName>
    </submittedName>
</protein>
<dbReference type="InterPro" id="IPR001320">
    <property type="entry name" value="Iontro_rcpt_C"/>
</dbReference>
<organism evidence="13 14">
    <name type="scientific">Mesopusillimonas faecipullorum</name>
    <dbReference type="NCBI Taxonomy" id="2755040"/>
    <lineage>
        <taxon>Bacteria</taxon>
        <taxon>Pseudomonadati</taxon>
        <taxon>Pseudomonadota</taxon>
        <taxon>Betaproteobacteria</taxon>
        <taxon>Burkholderiales</taxon>
        <taxon>Alcaligenaceae</taxon>
        <taxon>Mesopusillimonas</taxon>
    </lineage>
</organism>
<accession>A0ABS8C8N4</accession>
<keyword evidence="2" id="KW-0813">Transport</keyword>
<evidence type="ECO:0000256" key="2">
    <source>
        <dbReference type="ARBA" id="ARBA00022448"/>
    </source>
</evidence>
<dbReference type="Gene3D" id="3.40.190.10">
    <property type="entry name" value="Periplasmic binding protein-like II"/>
    <property type="match status" value="3"/>
</dbReference>
<keyword evidence="5" id="KW-0406">Ion transport</keyword>
<feature type="domain" description="Ionotropic glutamate receptor C-terminal" evidence="12">
    <location>
        <begin position="63"/>
        <end position="389"/>
    </location>
</feature>
<name>A0ABS8C8N4_9BURK</name>
<dbReference type="SMART" id="SM00079">
    <property type="entry name" value="PBPe"/>
    <property type="match status" value="1"/>
</dbReference>
<dbReference type="RefSeq" id="WP_226952622.1">
    <property type="nucleotide sequence ID" value="NZ_JACDXW010000001.1"/>
</dbReference>
<dbReference type="Pfam" id="PF00497">
    <property type="entry name" value="SBP_bac_3"/>
    <property type="match status" value="1"/>
</dbReference>
<keyword evidence="14" id="KW-1185">Reference proteome</keyword>
<feature type="domain" description="Solute-binding protein family 3/N-terminal" evidence="11">
    <location>
        <begin position="61"/>
        <end position="390"/>
    </location>
</feature>
<evidence type="ECO:0000256" key="7">
    <source>
        <dbReference type="ARBA" id="ARBA00023170"/>
    </source>
</evidence>
<evidence type="ECO:0000313" key="13">
    <source>
        <dbReference type="EMBL" id="MCB5362384.1"/>
    </source>
</evidence>
<dbReference type="InterPro" id="IPR001638">
    <property type="entry name" value="Solute-binding_3/MltF_N"/>
</dbReference>